<keyword evidence="2" id="KW-1133">Transmembrane helix</keyword>
<keyword evidence="4" id="KW-1185">Reference proteome</keyword>
<feature type="compositionally biased region" description="Pro residues" evidence="1">
    <location>
        <begin position="32"/>
        <end position="55"/>
    </location>
</feature>
<evidence type="ECO:0000256" key="2">
    <source>
        <dbReference type="SAM" id="Phobius"/>
    </source>
</evidence>
<dbReference type="Proteomes" id="UP001139354">
    <property type="component" value="Unassembled WGS sequence"/>
</dbReference>
<dbReference type="EMBL" id="JAGTTN010000009">
    <property type="protein sequence ID" value="MCC2034092.1"/>
    <property type="molecule type" value="Genomic_DNA"/>
</dbReference>
<gene>
    <name evidence="3" type="ORF">KEC57_18040</name>
</gene>
<feature type="transmembrane region" description="Helical" evidence="2">
    <location>
        <begin position="181"/>
        <end position="202"/>
    </location>
</feature>
<feature type="compositionally biased region" description="Basic and acidic residues" evidence="1">
    <location>
        <begin position="1"/>
        <end position="16"/>
    </location>
</feature>
<sequence>MSDDERMPRPAADGEGRLAPVADVPDPRADPATPPVPTMPPVPVAPTTPSAPSPARPETQAPGAAAEPLVEKPSPDVALAQDASPLPGAHRGGFQRLPTAPVAVTTQSAPAEPGTEESLQSEQWLASQAPAMHRGLAGWALAFAVVGLLVSLFVGWGFPIGLVAVVSAIFALRRPLESRAVAVWAIAVGTVSILYSAGWLYFAATRAEMIG</sequence>
<accession>A0A9X1S537</accession>
<proteinExistence type="predicted"/>
<reference evidence="3" key="1">
    <citation type="submission" date="2021-04" db="EMBL/GenBank/DDBJ databases">
        <title>Microbacterium tenobrionis sp. nov. and Microbacterium allomyrinae sp. nov., isolated from larvae of Tenobrio molitor and Allomyrina dichotoma, respectively.</title>
        <authorList>
            <person name="Lee S.D."/>
        </authorList>
    </citation>
    <scope>NUCLEOTIDE SEQUENCE</scope>
    <source>
        <strain evidence="3">BWT-G7</strain>
    </source>
</reference>
<evidence type="ECO:0008006" key="5">
    <source>
        <dbReference type="Google" id="ProtNLM"/>
    </source>
</evidence>
<dbReference type="AlphaFoldDB" id="A0A9X1S537"/>
<evidence type="ECO:0000313" key="4">
    <source>
        <dbReference type="Proteomes" id="UP001139354"/>
    </source>
</evidence>
<keyword evidence="2" id="KW-0812">Transmembrane</keyword>
<name>A0A9X1S537_9MICO</name>
<feature type="transmembrane region" description="Helical" evidence="2">
    <location>
        <begin position="136"/>
        <end position="169"/>
    </location>
</feature>
<protein>
    <recommendedName>
        <fullName evidence="5">DUF4190 domain-containing protein</fullName>
    </recommendedName>
</protein>
<feature type="region of interest" description="Disordered" evidence="1">
    <location>
        <begin position="1"/>
        <end position="68"/>
    </location>
</feature>
<organism evidence="3 4">
    <name type="scientific">Microbacterium allomyrinae</name>
    <dbReference type="NCBI Taxonomy" id="2830666"/>
    <lineage>
        <taxon>Bacteria</taxon>
        <taxon>Bacillati</taxon>
        <taxon>Actinomycetota</taxon>
        <taxon>Actinomycetes</taxon>
        <taxon>Micrococcales</taxon>
        <taxon>Microbacteriaceae</taxon>
        <taxon>Microbacterium</taxon>
    </lineage>
</organism>
<keyword evidence="2" id="KW-0472">Membrane</keyword>
<evidence type="ECO:0000256" key="1">
    <source>
        <dbReference type="SAM" id="MobiDB-lite"/>
    </source>
</evidence>
<comment type="caution">
    <text evidence="3">The sequence shown here is derived from an EMBL/GenBank/DDBJ whole genome shotgun (WGS) entry which is preliminary data.</text>
</comment>
<evidence type="ECO:0000313" key="3">
    <source>
        <dbReference type="EMBL" id="MCC2034092.1"/>
    </source>
</evidence>